<dbReference type="EC" id="3.5.4.16" evidence="3"/>
<evidence type="ECO:0000256" key="4">
    <source>
        <dbReference type="ARBA" id="ARBA00022563"/>
    </source>
</evidence>
<dbReference type="EMBL" id="MPIN01000006">
    <property type="protein sequence ID" value="OJH38482.1"/>
    <property type="molecule type" value="Genomic_DNA"/>
</dbReference>
<evidence type="ECO:0000313" key="7">
    <source>
        <dbReference type="EMBL" id="OJH38482.1"/>
    </source>
</evidence>
<dbReference type="InterPro" id="IPR001474">
    <property type="entry name" value="GTP_CycHdrlase_I"/>
</dbReference>
<dbReference type="GO" id="GO:0006729">
    <property type="term" value="P:tetrahydrobiopterin biosynthetic process"/>
    <property type="evidence" value="ECO:0007669"/>
    <property type="project" value="TreeGrafter"/>
</dbReference>
<name>A0A1L9B8B6_9BACT</name>
<evidence type="ECO:0000256" key="3">
    <source>
        <dbReference type="ARBA" id="ARBA00012715"/>
    </source>
</evidence>
<dbReference type="GO" id="GO:0003934">
    <property type="term" value="F:GTP cyclohydrolase I activity"/>
    <property type="evidence" value="ECO:0007669"/>
    <property type="project" value="UniProtKB-EC"/>
</dbReference>
<gene>
    <name evidence="7" type="ORF">BON30_24000</name>
</gene>
<evidence type="ECO:0000313" key="8">
    <source>
        <dbReference type="Proteomes" id="UP000182229"/>
    </source>
</evidence>
<keyword evidence="8" id="KW-1185">Reference proteome</keyword>
<sequence length="187" mass="20761">MAVAIQDFLRAAGLSQEADPNLHETPERVAEAWATEFLDGYAQTPEEALGELIRAPRGSSGELVVVTDLRFQSMCPHHLLPVEGRAHVAYVPAKWVVGFGRLGTLVDCFAHRLILQEDMAREVAASLSRVLGSPATACIIEAEQACLRIRGPRQRDARTHAEAYEGLLRRDGAMRRELWTRLALPRR</sequence>
<accession>A0A1L9B8B6</accession>
<reference evidence="7 8" key="2">
    <citation type="submission" date="2016-12" db="EMBL/GenBank/DDBJ databases">
        <title>Draft Genome Sequence of Cystobacter ferrugineus Strain Cbfe23.</title>
        <authorList>
            <person name="Akbar S."/>
            <person name="Dowd S.E."/>
            <person name="Stevens D.C."/>
        </authorList>
    </citation>
    <scope>NUCLEOTIDE SEQUENCE [LARGE SCALE GENOMIC DNA]</scope>
    <source>
        <strain evidence="7 8">Cbfe23</strain>
    </source>
</reference>
<dbReference type="NCBIfam" id="NF006826">
    <property type="entry name" value="PRK09347.1-3"/>
    <property type="match status" value="1"/>
</dbReference>
<evidence type="ECO:0000256" key="5">
    <source>
        <dbReference type="ARBA" id="ARBA00022801"/>
    </source>
</evidence>
<evidence type="ECO:0000256" key="1">
    <source>
        <dbReference type="ARBA" id="ARBA00001052"/>
    </source>
</evidence>
<keyword evidence="5 7" id="KW-0378">Hydrolase</keyword>
<comment type="pathway">
    <text evidence="2">Cofactor biosynthesis; 7,8-dihydroneopterin triphosphate biosynthesis; 7,8-dihydroneopterin triphosphate from GTP: step 1/1.</text>
</comment>
<dbReference type="Gene3D" id="3.30.1130.10">
    <property type="match status" value="1"/>
</dbReference>
<dbReference type="GO" id="GO:0008270">
    <property type="term" value="F:zinc ion binding"/>
    <property type="evidence" value="ECO:0007669"/>
    <property type="project" value="TreeGrafter"/>
</dbReference>
<reference evidence="8" key="1">
    <citation type="submission" date="2016-11" db="EMBL/GenBank/DDBJ databases">
        <authorList>
            <person name="Shukria A."/>
            <person name="Stevens D.C."/>
        </authorList>
    </citation>
    <scope>NUCLEOTIDE SEQUENCE [LARGE SCALE GENOMIC DNA]</scope>
    <source>
        <strain evidence="8">Cbfe23</strain>
    </source>
</reference>
<dbReference type="Proteomes" id="UP000182229">
    <property type="component" value="Unassembled WGS sequence"/>
</dbReference>
<protein>
    <recommendedName>
        <fullName evidence="3">GTP cyclohydrolase I</fullName>
        <ecNumber evidence="3">3.5.4.16</ecNumber>
    </recommendedName>
</protein>
<dbReference type="PANTHER" id="PTHR11109:SF7">
    <property type="entry name" value="GTP CYCLOHYDROLASE 1"/>
    <property type="match status" value="1"/>
</dbReference>
<dbReference type="InterPro" id="IPR020602">
    <property type="entry name" value="GTP_CycHdrlase_I_dom"/>
</dbReference>
<dbReference type="PANTHER" id="PTHR11109">
    <property type="entry name" value="GTP CYCLOHYDROLASE I"/>
    <property type="match status" value="1"/>
</dbReference>
<dbReference type="InterPro" id="IPR043133">
    <property type="entry name" value="GTP-CH-I_C/QueF"/>
</dbReference>
<comment type="caution">
    <text evidence="7">The sequence shown here is derived from an EMBL/GenBank/DDBJ whole genome shotgun (WGS) entry which is preliminary data.</text>
</comment>
<dbReference type="GO" id="GO:0046654">
    <property type="term" value="P:tetrahydrofolate biosynthetic process"/>
    <property type="evidence" value="ECO:0007669"/>
    <property type="project" value="InterPro"/>
</dbReference>
<dbReference type="UniPathway" id="UPA00848">
    <property type="reaction ID" value="UER00151"/>
</dbReference>
<dbReference type="STRING" id="83449.BON30_24000"/>
<comment type="catalytic activity">
    <reaction evidence="1">
        <text>GTP + H2O = 7,8-dihydroneopterin 3'-triphosphate + formate + H(+)</text>
        <dbReference type="Rhea" id="RHEA:17473"/>
        <dbReference type="ChEBI" id="CHEBI:15377"/>
        <dbReference type="ChEBI" id="CHEBI:15378"/>
        <dbReference type="ChEBI" id="CHEBI:15740"/>
        <dbReference type="ChEBI" id="CHEBI:37565"/>
        <dbReference type="ChEBI" id="CHEBI:58462"/>
        <dbReference type="EC" id="3.5.4.16"/>
    </reaction>
</comment>
<dbReference type="SUPFAM" id="SSF55620">
    <property type="entry name" value="Tetrahydrobiopterin biosynthesis enzymes-like"/>
    <property type="match status" value="1"/>
</dbReference>
<dbReference type="InterPro" id="IPR043134">
    <property type="entry name" value="GTP-CH-I_N"/>
</dbReference>
<dbReference type="Pfam" id="PF01227">
    <property type="entry name" value="GTP_cyclohydroI"/>
    <property type="match status" value="1"/>
</dbReference>
<organism evidence="7 8">
    <name type="scientific">Cystobacter ferrugineus</name>
    <dbReference type="NCBI Taxonomy" id="83449"/>
    <lineage>
        <taxon>Bacteria</taxon>
        <taxon>Pseudomonadati</taxon>
        <taxon>Myxococcota</taxon>
        <taxon>Myxococcia</taxon>
        <taxon>Myxococcales</taxon>
        <taxon>Cystobacterineae</taxon>
        <taxon>Archangiaceae</taxon>
        <taxon>Cystobacter</taxon>
    </lineage>
</organism>
<feature type="domain" description="GTP cyclohydrolase I" evidence="6">
    <location>
        <begin position="3"/>
        <end position="180"/>
    </location>
</feature>
<evidence type="ECO:0000259" key="6">
    <source>
        <dbReference type="Pfam" id="PF01227"/>
    </source>
</evidence>
<proteinExistence type="predicted"/>
<dbReference type="Gene3D" id="1.10.286.10">
    <property type="match status" value="1"/>
</dbReference>
<dbReference type="GO" id="GO:0005737">
    <property type="term" value="C:cytoplasm"/>
    <property type="evidence" value="ECO:0007669"/>
    <property type="project" value="TreeGrafter"/>
</dbReference>
<keyword evidence="4" id="KW-0554">One-carbon metabolism</keyword>
<evidence type="ECO:0000256" key="2">
    <source>
        <dbReference type="ARBA" id="ARBA00005080"/>
    </source>
</evidence>
<dbReference type="GO" id="GO:0006730">
    <property type="term" value="P:one-carbon metabolic process"/>
    <property type="evidence" value="ECO:0007669"/>
    <property type="project" value="UniProtKB-KW"/>
</dbReference>
<dbReference type="GO" id="GO:0005525">
    <property type="term" value="F:GTP binding"/>
    <property type="evidence" value="ECO:0007669"/>
    <property type="project" value="TreeGrafter"/>
</dbReference>
<dbReference type="AlphaFoldDB" id="A0A1L9B8B6"/>